<organism evidence="1 2">
    <name type="scientific">Terriglobus roseus (strain DSM 18391 / NRRL B-41598 / KBS 63)</name>
    <dbReference type="NCBI Taxonomy" id="926566"/>
    <lineage>
        <taxon>Bacteria</taxon>
        <taxon>Pseudomonadati</taxon>
        <taxon>Acidobacteriota</taxon>
        <taxon>Terriglobia</taxon>
        <taxon>Terriglobales</taxon>
        <taxon>Acidobacteriaceae</taxon>
        <taxon>Terriglobus</taxon>
    </lineage>
</organism>
<dbReference type="OrthoDB" id="1551119at2"/>
<evidence type="ECO:0000313" key="1">
    <source>
        <dbReference type="EMBL" id="AFL90526.1"/>
    </source>
</evidence>
<dbReference type="HOGENOM" id="CLU_2572078_0_0_0"/>
<dbReference type="AlphaFoldDB" id="I3ZMQ8"/>
<dbReference type="RefSeq" id="WP_014787786.1">
    <property type="nucleotide sequence ID" value="NC_018014.1"/>
</dbReference>
<dbReference type="STRING" id="926566.Terro_4329"/>
<evidence type="ECO:0000313" key="2">
    <source>
        <dbReference type="Proteomes" id="UP000006056"/>
    </source>
</evidence>
<dbReference type="Proteomes" id="UP000006056">
    <property type="component" value="Chromosome"/>
</dbReference>
<dbReference type="eggNOG" id="ENOG50343I5">
    <property type="taxonomic scope" value="Bacteria"/>
</dbReference>
<proteinExistence type="predicted"/>
<sequence>MIEVRTWEEFRRSGLLWWVNRGLHLFGWAIVAKVEDDGSISAIYPARTQYRGFDSQAEAEGFAALNAHMLANAAAQLGVTKE</sequence>
<keyword evidence="2" id="KW-1185">Reference proteome</keyword>
<reference evidence="1 2" key="1">
    <citation type="submission" date="2012-06" db="EMBL/GenBank/DDBJ databases">
        <title>Complete genome of Terriglobus roseus DSM 18391.</title>
        <authorList>
            <consortium name="US DOE Joint Genome Institute (JGI-PGF)"/>
            <person name="Lucas S."/>
            <person name="Copeland A."/>
            <person name="Lapidus A."/>
            <person name="Glavina del Rio T."/>
            <person name="Dalin E."/>
            <person name="Tice H."/>
            <person name="Bruce D."/>
            <person name="Goodwin L."/>
            <person name="Pitluck S."/>
            <person name="Peters L."/>
            <person name="Mikhailova N."/>
            <person name="Munk A.C.C."/>
            <person name="Kyrpides N."/>
            <person name="Mavromatis K."/>
            <person name="Ivanova N."/>
            <person name="Brettin T."/>
            <person name="Detter J.C."/>
            <person name="Han C."/>
            <person name="Larimer F."/>
            <person name="Land M."/>
            <person name="Hauser L."/>
            <person name="Markowitz V."/>
            <person name="Cheng J.-F."/>
            <person name="Hugenholtz P."/>
            <person name="Woyke T."/>
            <person name="Wu D."/>
            <person name="Brambilla E."/>
            <person name="Klenk H.-P."/>
            <person name="Eisen J.A."/>
        </authorList>
    </citation>
    <scope>NUCLEOTIDE SEQUENCE [LARGE SCALE GENOMIC DNA]</scope>
    <source>
        <strain evidence="2">DSM 18391 / NRRL B-41598 / KBS 63</strain>
    </source>
</reference>
<dbReference type="KEGG" id="trs:Terro_4329"/>
<accession>I3ZMQ8</accession>
<dbReference type="EMBL" id="CP003379">
    <property type="protein sequence ID" value="AFL90526.1"/>
    <property type="molecule type" value="Genomic_DNA"/>
</dbReference>
<gene>
    <name evidence="1" type="ordered locus">Terro_4329</name>
</gene>
<protein>
    <submittedName>
        <fullName evidence="1">Uncharacterized protein</fullName>
    </submittedName>
</protein>
<name>I3ZMQ8_TERRK</name>